<comment type="caution">
    <text evidence="1">The sequence shown here is derived from an EMBL/GenBank/DDBJ whole genome shotgun (WGS) entry which is preliminary data.</text>
</comment>
<dbReference type="AlphaFoldDB" id="A0AAW5N956"/>
<dbReference type="RefSeq" id="WP_022339954.1">
    <property type="nucleotide sequence ID" value="NZ_CAUBSI010000036.1"/>
</dbReference>
<organism evidence="1 2">
    <name type="scientific">Phocaeicola barnesiae</name>
    <dbReference type="NCBI Taxonomy" id="376804"/>
    <lineage>
        <taxon>Bacteria</taxon>
        <taxon>Pseudomonadati</taxon>
        <taxon>Bacteroidota</taxon>
        <taxon>Bacteroidia</taxon>
        <taxon>Bacteroidales</taxon>
        <taxon>Bacteroidaceae</taxon>
        <taxon>Phocaeicola</taxon>
    </lineage>
</organism>
<accession>A0AAW5N956</accession>
<gene>
    <name evidence="1" type="ORF">NW209_13750</name>
</gene>
<reference evidence="1 2" key="1">
    <citation type="submission" date="2022-08" db="EMBL/GenBank/DDBJ databases">
        <authorList>
            <person name="Zeman M."/>
            <person name="Kubasova T."/>
        </authorList>
    </citation>
    <scope>NUCLEOTIDE SEQUENCE [LARGE SCALE GENOMIC DNA]</scope>
    <source>
        <strain evidence="1 2">ET62</strain>
    </source>
</reference>
<proteinExistence type="predicted"/>
<sequence>MKVIFLDIDGVIQPTWKQKRFEHLDEMDEMAKRLDAQIPGYEYYRYVTVEKYPGCVFTAYSRKCSLAAVCFDWDKDAVEYLRQVLEQHDAKIVISSDWRDGGEFTMKSFLAIYGLDKYFYDMLEGLSYRPPTERQARAQKYFGSVRKENQRYDERAADIRDYLDLHKEVTAYVAVDDRNLGFPVAGHFVHCSRGMIRQEEFLQMKELIEIEDGPYPINYPLTDEKAV</sequence>
<protein>
    <submittedName>
        <fullName evidence="1">HAD domain-containing protein</fullName>
    </submittedName>
</protein>
<dbReference type="Pfam" id="PF18143">
    <property type="entry name" value="HAD_SAK_2"/>
    <property type="match status" value="1"/>
</dbReference>
<dbReference type="EMBL" id="JANRHJ010000019">
    <property type="protein sequence ID" value="MCR8875062.1"/>
    <property type="molecule type" value="Genomic_DNA"/>
</dbReference>
<keyword evidence="2" id="KW-1185">Reference proteome</keyword>
<evidence type="ECO:0000313" key="2">
    <source>
        <dbReference type="Proteomes" id="UP001204579"/>
    </source>
</evidence>
<evidence type="ECO:0000313" key="1">
    <source>
        <dbReference type="EMBL" id="MCR8875062.1"/>
    </source>
</evidence>
<name>A0AAW5N956_9BACT</name>
<dbReference type="Proteomes" id="UP001204579">
    <property type="component" value="Unassembled WGS sequence"/>
</dbReference>